<dbReference type="InterPro" id="IPR008271">
    <property type="entry name" value="Ser/Thr_kinase_AS"/>
</dbReference>
<reference evidence="8 9" key="1">
    <citation type="journal article" date="2024" name="J Genomics">
        <title>Draft genome sequencing and assembly of Favolaschia claudopus CIRM-BRFM 2984 isolated from oak limbs.</title>
        <authorList>
            <person name="Navarro D."/>
            <person name="Drula E."/>
            <person name="Chaduli D."/>
            <person name="Cazenave R."/>
            <person name="Ahrendt S."/>
            <person name="Wang J."/>
            <person name="Lipzen A."/>
            <person name="Daum C."/>
            <person name="Barry K."/>
            <person name="Grigoriev I.V."/>
            <person name="Favel A."/>
            <person name="Rosso M.N."/>
            <person name="Martin F."/>
        </authorList>
    </citation>
    <scope>NUCLEOTIDE SEQUENCE [LARGE SCALE GENOMIC DNA]</scope>
    <source>
        <strain evidence="8 9">CIRM-BRFM 2984</strain>
    </source>
</reference>
<name>A0AAW0BUE1_9AGAR</name>
<keyword evidence="4 8" id="KW-0418">Kinase</keyword>
<keyword evidence="5" id="KW-0067">ATP-binding</keyword>
<keyword evidence="9" id="KW-1185">Reference proteome</keyword>
<sequence length="577" mass="63487">MALLQGDLDLWALRLRQIHRWIQISPVSRLLLPTSIIPTQYTAIEKSLTLDASCLRRTKALPALDQSTSSDESGSSTPSLDDFEQLLLLGHGGTCIVYLVRKISTGRLYALKQVRKDKADVSQEQCILRTIAELDNAPKSLLTLEASWSDAKYYYLLTPWCAGKDLASLLLGERKLSSDRVKFYMSQLVLALETLHDLNIVHRDVKTANIFITVDGNLILGDFGLAKQFCPSLMHGNSEPTELSFDVDPNATGGSFLIPSVEDLTCTTNERCGTPSWMSPAQLAGSAYSFDADIWGLGMVMFRMLTGRLPCDDSGVAEADVTFRASDCVDPIAQDLIRGLLNRDQDARLTIVEAKQHPYFRDVNWAAVAGHTERAPWTPPSPSIPVQPRKTPLTTGVPYRQGEDRLPEFVYATPGFFSPPPGPLKAFVLKVAGIFRTSRKVTANRSSTALAATISRSDRCPSSAPPISCFPWPLKSVSHIASNARGHNDGLTRDRPQANAPGHSSLCTKLRGFTLNASSSTPAIEKYPYLKNNCASTRQSPCGGSVAPGSQILEFIRRRFRFRVRRGDRRALDLTMC</sequence>
<dbReference type="AlphaFoldDB" id="A0AAW0BUE1"/>
<dbReference type="GO" id="GO:0005524">
    <property type="term" value="F:ATP binding"/>
    <property type="evidence" value="ECO:0007669"/>
    <property type="project" value="UniProtKB-KW"/>
</dbReference>
<keyword evidence="1" id="KW-0723">Serine/threonine-protein kinase</keyword>
<evidence type="ECO:0000256" key="4">
    <source>
        <dbReference type="ARBA" id="ARBA00022777"/>
    </source>
</evidence>
<dbReference type="Pfam" id="PF00069">
    <property type="entry name" value="Pkinase"/>
    <property type="match status" value="1"/>
</dbReference>
<dbReference type="Proteomes" id="UP001362999">
    <property type="component" value="Unassembled WGS sequence"/>
</dbReference>
<evidence type="ECO:0000259" key="7">
    <source>
        <dbReference type="PROSITE" id="PS50011"/>
    </source>
</evidence>
<dbReference type="SUPFAM" id="SSF56112">
    <property type="entry name" value="Protein kinase-like (PK-like)"/>
    <property type="match status" value="1"/>
</dbReference>
<organism evidence="8 9">
    <name type="scientific">Favolaschia claudopus</name>
    <dbReference type="NCBI Taxonomy" id="2862362"/>
    <lineage>
        <taxon>Eukaryota</taxon>
        <taxon>Fungi</taxon>
        <taxon>Dikarya</taxon>
        <taxon>Basidiomycota</taxon>
        <taxon>Agaricomycotina</taxon>
        <taxon>Agaricomycetes</taxon>
        <taxon>Agaricomycetidae</taxon>
        <taxon>Agaricales</taxon>
        <taxon>Marasmiineae</taxon>
        <taxon>Mycenaceae</taxon>
        <taxon>Favolaschia</taxon>
    </lineage>
</organism>
<evidence type="ECO:0000313" key="9">
    <source>
        <dbReference type="Proteomes" id="UP001362999"/>
    </source>
</evidence>
<dbReference type="InterPro" id="IPR011009">
    <property type="entry name" value="Kinase-like_dom_sf"/>
</dbReference>
<dbReference type="PROSITE" id="PS50011">
    <property type="entry name" value="PROTEIN_KINASE_DOM"/>
    <property type="match status" value="1"/>
</dbReference>
<evidence type="ECO:0000256" key="3">
    <source>
        <dbReference type="ARBA" id="ARBA00022741"/>
    </source>
</evidence>
<proteinExistence type="predicted"/>
<feature type="domain" description="Protein kinase" evidence="7">
    <location>
        <begin position="83"/>
        <end position="360"/>
    </location>
</feature>
<dbReference type="InterPro" id="IPR000719">
    <property type="entry name" value="Prot_kinase_dom"/>
</dbReference>
<dbReference type="EMBL" id="JAWWNJ010000026">
    <property type="protein sequence ID" value="KAK7029807.1"/>
    <property type="molecule type" value="Genomic_DNA"/>
</dbReference>
<comment type="caution">
    <text evidence="8">The sequence shown here is derived from an EMBL/GenBank/DDBJ whole genome shotgun (WGS) entry which is preliminary data.</text>
</comment>
<evidence type="ECO:0000256" key="6">
    <source>
        <dbReference type="SAM" id="MobiDB-lite"/>
    </source>
</evidence>
<evidence type="ECO:0000313" key="8">
    <source>
        <dbReference type="EMBL" id="KAK7029807.1"/>
    </source>
</evidence>
<dbReference type="PROSITE" id="PS00108">
    <property type="entry name" value="PROTEIN_KINASE_ST"/>
    <property type="match status" value="1"/>
</dbReference>
<feature type="region of interest" description="Disordered" evidence="6">
    <location>
        <begin position="374"/>
        <end position="399"/>
    </location>
</feature>
<dbReference type="PANTHER" id="PTHR24351">
    <property type="entry name" value="RIBOSOMAL PROTEIN S6 KINASE"/>
    <property type="match status" value="1"/>
</dbReference>
<keyword evidence="3" id="KW-0547">Nucleotide-binding</keyword>
<evidence type="ECO:0000256" key="5">
    <source>
        <dbReference type="ARBA" id="ARBA00022840"/>
    </source>
</evidence>
<evidence type="ECO:0000256" key="2">
    <source>
        <dbReference type="ARBA" id="ARBA00022679"/>
    </source>
</evidence>
<accession>A0AAW0BUE1</accession>
<keyword evidence="2" id="KW-0808">Transferase</keyword>
<dbReference type="Gene3D" id="1.10.510.10">
    <property type="entry name" value="Transferase(Phosphotransferase) domain 1"/>
    <property type="match status" value="1"/>
</dbReference>
<gene>
    <name evidence="8" type="ORF">R3P38DRAFT_2775233</name>
</gene>
<dbReference type="SMART" id="SM00220">
    <property type="entry name" value="S_TKc"/>
    <property type="match status" value="1"/>
</dbReference>
<dbReference type="GO" id="GO:0004674">
    <property type="term" value="F:protein serine/threonine kinase activity"/>
    <property type="evidence" value="ECO:0007669"/>
    <property type="project" value="UniProtKB-KW"/>
</dbReference>
<evidence type="ECO:0000256" key="1">
    <source>
        <dbReference type="ARBA" id="ARBA00022527"/>
    </source>
</evidence>
<protein>
    <submittedName>
        <fullName evidence="8">Kinase-like domain-containing protein</fullName>
    </submittedName>
</protein>